<dbReference type="EMBL" id="MCIB01000003">
    <property type="protein sequence ID" value="RKD33919.1"/>
    <property type="molecule type" value="Genomic_DNA"/>
</dbReference>
<gene>
    <name evidence="1" type="ORF">BET03_08300</name>
</gene>
<reference evidence="1 2" key="1">
    <citation type="submission" date="2016-08" db="EMBL/GenBank/DDBJ databases">
        <title>Novel Firmicutes and Novel Genomes.</title>
        <authorList>
            <person name="Poppleton D.I."/>
            <person name="Gribaldo S."/>
        </authorList>
    </citation>
    <scope>NUCLEOTIDE SEQUENCE [LARGE SCALE GENOMIC DNA]</scope>
    <source>
        <strain evidence="1 2">CTT3</strain>
    </source>
</reference>
<dbReference type="InterPro" id="IPR036412">
    <property type="entry name" value="HAD-like_sf"/>
</dbReference>
<organism evidence="1 2">
    <name type="scientific">Thermohalobacter berrensis</name>
    <dbReference type="NCBI Taxonomy" id="99594"/>
    <lineage>
        <taxon>Bacteria</taxon>
        <taxon>Bacillati</taxon>
        <taxon>Bacillota</taxon>
        <taxon>Tissierellia</taxon>
        <taxon>Tissierellales</taxon>
        <taxon>Thermohalobacteraceae</taxon>
        <taxon>Thermohalobacter</taxon>
    </lineage>
</organism>
<dbReference type="AlphaFoldDB" id="A0A419T8V7"/>
<sequence length="156" mass="17494">MIEVDIPSFRSITIENVIFDYNGTLAVDGKLINGVKEKLKELCKKVNIYVLTADTFGTVRENLKDLDVKVKIISKENGVVDKLRFLRELGEDRTITVGNGNNDSLMIKESALGICVLEREGISTKALLNSDIVVKNIIDVFYMLLSTKRMIATLRE</sequence>
<accession>A0A419T8V7</accession>
<dbReference type="OrthoDB" id="159409at2"/>
<dbReference type="Pfam" id="PF08282">
    <property type="entry name" value="Hydrolase_3"/>
    <property type="match status" value="1"/>
</dbReference>
<dbReference type="Proteomes" id="UP000284177">
    <property type="component" value="Unassembled WGS sequence"/>
</dbReference>
<name>A0A419T8V7_9FIRM</name>
<dbReference type="InterPro" id="IPR023214">
    <property type="entry name" value="HAD_sf"/>
</dbReference>
<protein>
    <submittedName>
        <fullName evidence="1">Haloacid dehalogenase</fullName>
    </submittedName>
</protein>
<evidence type="ECO:0000313" key="2">
    <source>
        <dbReference type="Proteomes" id="UP000284177"/>
    </source>
</evidence>
<comment type="caution">
    <text evidence="1">The sequence shown here is derived from an EMBL/GenBank/DDBJ whole genome shotgun (WGS) entry which is preliminary data.</text>
</comment>
<keyword evidence="2" id="KW-1185">Reference proteome</keyword>
<dbReference type="SUPFAM" id="SSF56784">
    <property type="entry name" value="HAD-like"/>
    <property type="match status" value="1"/>
</dbReference>
<proteinExistence type="predicted"/>
<evidence type="ECO:0000313" key="1">
    <source>
        <dbReference type="EMBL" id="RKD33919.1"/>
    </source>
</evidence>
<dbReference type="RefSeq" id="WP_120167398.1">
    <property type="nucleotide sequence ID" value="NZ_MCIB01000003.1"/>
</dbReference>
<dbReference type="Gene3D" id="3.40.50.1000">
    <property type="entry name" value="HAD superfamily/HAD-like"/>
    <property type="match status" value="1"/>
</dbReference>